<comment type="caution">
    <text evidence="1">The sequence shown here is derived from an EMBL/GenBank/DDBJ whole genome shotgun (WGS) entry which is preliminary data.</text>
</comment>
<gene>
    <name evidence="1" type="ORF">S01H4_21206</name>
</gene>
<proteinExistence type="predicted"/>
<evidence type="ECO:0000313" key="1">
    <source>
        <dbReference type="EMBL" id="GAG78367.1"/>
    </source>
</evidence>
<reference evidence="1" key="1">
    <citation type="journal article" date="2014" name="Front. Microbiol.">
        <title>High frequency of phylogenetically diverse reductive dehalogenase-homologous genes in deep subseafloor sedimentary metagenomes.</title>
        <authorList>
            <person name="Kawai M."/>
            <person name="Futagami T."/>
            <person name="Toyoda A."/>
            <person name="Takaki Y."/>
            <person name="Nishi S."/>
            <person name="Hori S."/>
            <person name="Arai W."/>
            <person name="Tsubouchi T."/>
            <person name="Morono Y."/>
            <person name="Uchiyama I."/>
            <person name="Ito T."/>
            <person name="Fujiyama A."/>
            <person name="Inagaki F."/>
            <person name="Takami H."/>
        </authorList>
    </citation>
    <scope>NUCLEOTIDE SEQUENCE</scope>
    <source>
        <strain evidence="1">Expedition CK06-06</strain>
    </source>
</reference>
<feature type="non-terminal residue" evidence="1">
    <location>
        <position position="1"/>
    </location>
</feature>
<dbReference type="EMBL" id="BART01009588">
    <property type="protein sequence ID" value="GAG78367.1"/>
    <property type="molecule type" value="Genomic_DNA"/>
</dbReference>
<accession>X1BAU0</accession>
<protein>
    <submittedName>
        <fullName evidence="1">Uncharacterized protein</fullName>
    </submittedName>
</protein>
<sequence length="93" mass="10353">FTLDRDSQKYRLIISAEYTTSNKNDVAYLEVTLDSEQLNEDCFKPTSAGVPHLFCTMIPVVLDSGLHVLSLNAKSTNGNTVSVKRARLTVDKF</sequence>
<dbReference type="AlphaFoldDB" id="X1BAU0"/>
<name>X1BAU0_9ZZZZ</name>
<organism evidence="1">
    <name type="scientific">marine sediment metagenome</name>
    <dbReference type="NCBI Taxonomy" id="412755"/>
    <lineage>
        <taxon>unclassified sequences</taxon>
        <taxon>metagenomes</taxon>
        <taxon>ecological metagenomes</taxon>
    </lineage>
</organism>